<evidence type="ECO:0000256" key="2">
    <source>
        <dbReference type="ARBA" id="ARBA00022485"/>
    </source>
</evidence>
<organism evidence="7 8">
    <name type="scientific">Enhygromyxa salina</name>
    <dbReference type="NCBI Taxonomy" id="215803"/>
    <lineage>
        <taxon>Bacteria</taxon>
        <taxon>Pseudomonadati</taxon>
        <taxon>Myxococcota</taxon>
        <taxon>Polyangia</taxon>
        <taxon>Nannocystales</taxon>
        <taxon>Nannocystaceae</taxon>
        <taxon>Enhygromyxa</taxon>
    </lineage>
</organism>
<dbReference type="GO" id="GO:0051539">
    <property type="term" value="F:4 iron, 4 sulfur cluster binding"/>
    <property type="evidence" value="ECO:0007669"/>
    <property type="project" value="UniProtKB-KW"/>
</dbReference>
<dbReference type="InterPro" id="IPR019554">
    <property type="entry name" value="Soluble_ligand-bd"/>
</dbReference>
<keyword evidence="5" id="KW-0411">Iron-sulfur</keyword>
<accession>A0A2S9XSP2</accession>
<dbReference type="Gene3D" id="3.40.30.10">
    <property type="entry name" value="Glutaredoxin"/>
    <property type="match status" value="1"/>
</dbReference>
<dbReference type="Gene3D" id="3.10.20.600">
    <property type="match status" value="1"/>
</dbReference>
<dbReference type="GO" id="GO:0010181">
    <property type="term" value="F:FMN binding"/>
    <property type="evidence" value="ECO:0007669"/>
    <property type="project" value="InterPro"/>
</dbReference>
<name>A0A2S9XSP2_9BACT</name>
<gene>
    <name evidence="7" type="primary">nuoF</name>
    <name evidence="7" type="ORF">ENSA5_37480</name>
</gene>
<evidence type="ECO:0000256" key="5">
    <source>
        <dbReference type="ARBA" id="ARBA00023014"/>
    </source>
</evidence>
<evidence type="ECO:0000256" key="4">
    <source>
        <dbReference type="ARBA" id="ARBA00023004"/>
    </source>
</evidence>
<dbReference type="PANTHER" id="PTHR43578:SF3">
    <property type="entry name" value="NADH-QUINONE OXIDOREDUCTASE SUBUNIT F"/>
    <property type="match status" value="1"/>
</dbReference>
<dbReference type="GO" id="GO:0046872">
    <property type="term" value="F:metal ion binding"/>
    <property type="evidence" value="ECO:0007669"/>
    <property type="project" value="UniProtKB-KW"/>
</dbReference>
<dbReference type="GO" id="GO:0008137">
    <property type="term" value="F:NADH dehydrogenase (ubiquinone) activity"/>
    <property type="evidence" value="ECO:0007669"/>
    <property type="project" value="InterPro"/>
</dbReference>
<dbReference type="Proteomes" id="UP000237968">
    <property type="component" value="Unassembled WGS sequence"/>
</dbReference>
<keyword evidence="8" id="KW-1185">Reference proteome</keyword>
<dbReference type="InterPro" id="IPR041921">
    <property type="entry name" value="NuoE_N"/>
</dbReference>
<reference evidence="7 8" key="1">
    <citation type="submission" date="2018-03" db="EMBL/GenBank/DDBJ databases">
        <title>Draft Genome Sequences of the Obligatory Marine Myxobacteria Enhygromyxa salina SWB005.</title>
        <authorList>
            <person name="Poehlein A."/>
            <person name="Moghaddam J.A."/>
            <person name="Harms H."/>
            <person name="Alanjari M."/>
            <person name="Koenig G.M."/>
            <person name="Daniel R."/>
            <person name="Schaeberle T.F."/>
        </authorList>
    </citation>
    <scope>NUCLEOTIDE SEQUENCE [LARGE SCALE GENOMIC DNA]</scope>
    <source>
        <strain evidence="7 8">SWB005</strain>
    </source>
</reference>
<dbReference type="Pfam" id="PF01257">
    <property type="entry name" value="2Fe-2S_thioredx"/>
    <property type="match status" value="1"/>
</dbReference>
<dbReference type="SUPFAM" id="SSF140490">
    <property type="entry name" value="Nqo1C-terminal domain-like"/>
    <property type="match status" value="1"/>
</dbReference>
<dbReference type="SUPFAM" id="SSF142984">
    <property type="entry name" value="Nqo1 middle domain-like"/>
    <property type="match status" value="1"/>
</dbReference>
<dbReference type="InterPro" id="IPR036249">
    <property type="entry name" value="Thioredoxin-like_sf"/>
</dbReference>
<dbReference type="RefSeq" id="WP_106393076.1">
    <property type="nucleotide sequence ID" value="NZ_PVNK01000166.1"/>
</dbReference>
<dbReference type="InterPro" id="IPR037225">
    <property type="entry name" value="Nuo51_FMN-bd_sf"/>
</dbReference>
<evidence type="ECO:0000256" key="1">
    <source>
        <dbReference type="ARBA" id="ARBA00007523"/>
    </source>
</evidence>
<sequence>MEKKGAKRSRIIELLEEHGGMRPGVAREVARETGVPEADIFGVASFYTLLARPGAHTRVCQGLTCMMAGAGRRMEELRESGVEVEPVSCLGQCDRAPAALDDKLELVAGPRGAISPVSDDQAMKLGAEDDASYSALARAVEQGPERVIAELKAGGLQGRGGAGFPAHFKWDAVRNQAETTRYVVVNADEAEPGNFKDRELMLRRPHLMIEGMAIAAFATGAKTAFIYVRGEFKGCRRSLERALEAAKPHLDRLIGGLEVRIVEGHGAYICGEETALLEAIEGRRGMPRLKPPYPTESGLWGKPTLINNVETLACVPAIVDRGGEWFRALGRTEPGSKLYCISGHVNKPGVYELPLGVTLDELVEEAGGYLGTPRAFSPGGASSGFLPMSQRELPLDFGALAKAGSMMGSAGLVVLNDTINMAEAARWQQIFFEDESCGQCAPCRIGARVQRQAVDRWIDGKSRVGLAHVNEVAWEMNEGSICGLGMVASLPLQSAMKYFEEDFT</sequence>
<keyword evidence="4" id="KW-0408">Iron</keyword>
<proteinExistence type="inferred from homology"/>
<dbReference type="GO" id="GO:0016491">
    <property type="term" value="F:oxidoreductase activity"/>
    <property type="evidence" value="ECO:0007669"/>
    <property type="project" value="UniProtKB-KW"/>
</dbReference>
<dbReference type="InterPro" id="IPR001949">
    <property type="entry name" value="NADH-UbQ_OxRdtase_51kDa_CS"/>
</dbReference>
<dbReference type="InterPro" id="IPR019575">
    <property type="entry name" value="Nuop51_4Fe4S-bd"/>
</dbReference>
<dbReference type="Pfam" id="PF10531">
    <property type="entry name" value="SLBB"/>
    <property type="match status" value="1"/>
</dbReference>
<keyword evidence="7" id="KW-0560">Oxidoreductase</keyword>
<dbReference type="SUPFAM" id="SSF52833">
    <property type="entry name" value="Thioredoxin-like"/>
    <property type="match status" value="1"/>
</dbReference>
<dbReference type="InterPro" id="IPR037207">
    <property type="entry name" value="Nuop51_4Fe4S-bd_sf"/>
</dbReference>
<dbReference type="AlphaFoldDB" id="A0A2S9XSP2"/>
<dbReference type="PROSITE" id="PS00645">
    <property type="entry name" value="COMPLEX1_51K_2"/>
    <property type="match status" value="1"/>
</dbReference>
<dbReference type="SMART" id="SM00928">
    <property type="entry name" value="NADH_4Fe-4S"/>
    <property type="match status" value="1"/>
</dbReference>
<protein>
    <submittedName>
        <fullName evidence="7">NADH-quinone oxidoreductase subunit F</fullName>
        <ecNumber evidence="7">1.6.5.11</ecNumber>
    </submittedName>
</protein>
<dbReference type="PANTHER" id="PTHR43578">
    <property type="entry name" value="NADH-QUINONE OXIDOREDUCTASE SUBUNIT F"/>
    <property type="match status" value="1"/>
</dbReference>
<dbReference type="Gene3D" id="1.10.10.1590">
    <property type="entry name" value="NADH-quinone oxidoreductase subunit E"/>
    <property type="match status" value="1"/>
</dbReference>
<dbReference type="SUPFAM" id="SSF142019">
    <property type="entry name" value="Nqo1 FMN-binding domain-like"/>
    <property type="match status" value="1"/>
</dbReference>
<keyword evidence="2" id="KW-0004">4Fe-4S</keyword>
<keyword evidence="3" id="KW-0479">Metal-binding</keyword>
<feature type="domain" description="NADH-ubiquinone oxidoreductase 51kDa subunit iron-sulphur binding" evidence="6">
    <location>
        <begin position="422"/>
        <end position="464"/>
    </location>
</feature>
<comment type="similarity">
    <text evidence="1">Belongs to the complex I 51 kDa subunit family.</text>
</comment>
<evidence type="ECO:0000259" key="6">
    <source>
        <dbReference type="SMART" id="SM00928"/>
    </source>
</evidence>
<dbReference type="FunFam" id="3.40.50.11540:FF:000001">
    <property type="entry name" value="NADH dehydrogenase [ubiquinone] flavoprotein 1, mitochondrial"/>
    <property type="match status" value="1"/>
</dbReference>
<evidence type="ECO:0000313" key="7">
    <source>
        <dbReference type="EMBL" id="PRP95878.1"/>
    </source>
</evidence>
<dbReference type="EC" id="1.6.5.11" evidence="7"/>
<dbReference type="EMBL" id="PVNK01000166">
    <property type="protein sequence ID" value="PRP95878.1"/>
    <property type="molecule type" value="Genomic_DNA"/>
</dbReference>
<dbReference type="OrthoDB" id="9805533at2"/>
<evidence type="ECO:0000256" key="3">
    <source>
        <dbReference type="ARBA" id="ARBA00022723"/>
    </source>
</evidence>
<comment type="caution">
    <text evidence="7">The sequence shown here is derived from an EMBL/GenBank/DDBJ whole genome shotgun (WGS) entry which is preliminary data.</text>
</comment>
<dbReference type="Gene3D" id="3.40.50.11540">
    <property type="entry name" value="NADH-ubiquinone oxidoreductase 51kDa subunit"/>
    <property type="match status" value="1"/>
</dbReference>
<dbReference type="InterPro" id="IPR011538">
    <property type="entry name" value="Nuo51_FMN-bd"/>
</dbReference>
<evidence type="ECO:0000313" key="8">
    <source>
        <dbReference type="Proteomes" id="UP000237968"/>
    </source>
</evidence>
<dbReference type="Pfam" id="PF10589">
    <property type="entry name" value="NADH_4Fe-4S"/>
    <property type="match status" value="1"/>
</dbReference>
<dbReference type="Pfam" id="PF01512">
    <property type="entry name" value="Complex1_51K"/>
    <property type="match status" value="1"/>
</dbReference>
<dbReference type="Gene3D" id="1.20.1440.230">
    <property type="entry name" value="NADH-ubiquinone oxidoreductase 51kDa subunit, iron-sulphur binding domain"/>
    <property type="match status" value="1"/>
</dbReference>